<evidence type="ECO:0000256" key="2">
    <source>
        <dbReference type="ARBA" id="ARBA00022692"/>
    </source>
</evidence>
<dbReference type="CDD" id="cd03228">
    <property type="entry name" value="ABCC_MRP_Like"/>
    <property type="match status" value="1"/>
</dbReference>
<dbReference type="EMBL" id="JAUTIX010000003">
    <property type="protein sequence ID" value="MDP0398211.1"/>
    <property type="molecule type" value="Genomic_DNA"/>
</dbReference>
<dbReference type="CDD" id="cd18584">
    <property type="entry name" value="ABC_6TM_AarD_CydD"/>
    <property type="match status" value="1"/>
</dbReference>
<evidence type="ECO:0000256" key="1">
    <source>
        <dbReference type="ARBA" id="ARBA00004651"/>
    </source>
</evidence>
<keyword evidence="3" id="KW-0547">Nucleotide-binding</keyword>
<comment type="caution">
    <text evidence="10">The sequence shown here is derived from an EMBL/GenBank/DDBJ whole genome shotgun (WGS) entry which is preliminary data.</text>
</comment>
<dbReference type="GO" id="GO:0140359">
    <property type="term" value="F:ABC-type transporter activity"/>
    <property type="evidence" value="ECO:0007669"/>
    <property type="project" value="InterPro"/>
</dbReference>
<keyword evidence="5 7" id="KW-1133">Transmembrane helix</keyword>
<feature type="transmembrane region" description="Helical" evidence="7">
    <location>
        <begin position="33"/>
        <end position="57"/>
    </location>
</feature>
<dbReference type="InterPro" id="IPR027417">
    <property type="entry name" value="P-loop_NTPase"/>
</dbReference>
<reference evidence="10" key="1">
    <citation type="submission" date="2023-08" db="EMBL/GenBank/DDBJ databases">
        <title>The draft genome of Tsukamurella strandjordii strain 050030.</title>
        <authorList>
            <person name="Zhao F."/>
            <person name="Feng Y."/>
            <person name="Zong Z."/>
        </authorList>
    </citation>
    <scope>NUCLEOTIDE SEQUENCE</scope>
    <source>
        <strain evidence="10">050030</strain>
    </source>
</reference>
<dbReference type="NCBIfam" id="TIGR02857">
    <property type="entry name" value="CydD"/>
    <property type="match status" value="1"/>
</dbReference>
<evidence type="ECO:0000256" key="4">
    <source>
        <dbReference type="ARBA" id="ARBA00022840"/>
    </source>
</evidence>
<comment type="subcellular location">
    <subcellularLocation>
        <location evidence="1">Cell membrane</location>
        <topology evidence="1">Multi-pass membrane protein</topology>
    </subcellularLocation>
</comment>
<proteinExistence type="predicted"/>
<feature type="domain" description="ABC transporter" evidence="8">
    <location>
        <begin position="346"/>
        <end position="551"/>
    </location>
</feature>
<dbReference type="PROSITE" id="PS50929">
    <property type="entry name" value="ABC_TM1F"/>
    <property type="match status" value="1"/>
</dbReference>
<evidence type="ECO:0000259" key="9">
    <source>
        <dbReference type="PROSITE" id="PS50929"/>
    </source>
</evidence>
<dbReference type="InterPro" id="IPR036640">
    <property type="entry name" value="ABC1_TM_sf"/>
</dbReference>
<feature type="domain" description="ABC transmembrane type-1" evidence="9">
    <location>
        <begin position="36"/>
        <end position="317"/>
    </location>
</feature>
<dbReference type="PROSITE" id="PS00211">
    <property type="entry name" value="ABC_TRANSPORTER_1"/>
    <property type="match status" value="1"/>
</dbReference>
<dbReference type="GO" id="GO:0005886">
    <property type="term" value="C:plasma membrane"/>
    <property type="evidence" value="ECO:0007669"/>
    <property type="project" value="UniProtKB-SubCell"/>
</dbReference>
<dbReference type="GO" id="GO:0042883">
    <property type="term" value="P:cysteine transport"/>
    <property type="evidence" value="ECO:0007669"/>
    <property type="project" value="InterPro"/>
</dbReference>
<evidence type="ECO:0000259" key="8">
    <source>
        <dbReference type="PROSITE" id="PS50893"/>
    </source>
</evidence>
<dbReference type="RefSeq" id="WP_305111144.1">
    <property type="nucleotide sequence ID" value="NZ_JAUTIX010000003.1"/>
</dbReference>
<gene>
    <name evidence="10" type="primary">cydD</name>
    <name evidence="10" type="ORF">Q7X28_09770</name>
</gene>
<accession>A0AA90SQS8</accession>
<name>A0AA90SQS8_9ACTN</name>
<dbReference type="SUPFAM" id="SSF52540">
    <property type="entry name" value="P-loop containing nucleoside triphosphate hydrolases"/>
    <property type="match status" value="1"/>
</dbReference>
<feature type="transmembrane region" description="Helical" evidence="7">
    <location>
        <begin position="146"/>
        <end position="170"/>
    </location>
</feature>
<dbReference type="Pfam" id="PF00664">
    <property type="entry name" value="ABC_membrane"/>
    <property type="match status" value="1"/>
</dbReference>
<dbReference type="GO" id="GO:0016887">
    <property type="term" value="F:ATP hydrolysis activity"/>
    <property type="evidence" value="ECO:0007669"/>
    <property type="project" value="InterPro"/>
</dbReference>
<evidence type="ECO:0000313" key="10">
    <source>
        <dbReference type="EMBL" id="MDP0398211.1"/>
    </source>
</evidence>
<dbReference type="AlphaFoldDB" id="A0AA90SQS8"/>
<dbReference type="PROSITE" id="PS50893">
    <property type="entry name" value="ABC_TRANSPORTER_2"/>
    <property type="match status" value="1"/>
</dbReference>
<dbReference type="Gene3D" id="3.40.50.300">
    <property type="entry name" value="P-loop containing nucleotide triphosphate hydrolases"/>
    <property type="match status" value="1"/>
</dbReference>
<organism evidence="10 11">
    <name type="scientific">Tsukamurella strandjordii</name>
    <dbReference type="NCBI Taxonomy" id="147577"/>
    <lineage>
        <taxon>Bacteria</taxon>
        <taxon>Bacillati</taxon>
        <taxon>Actinomycetota</taxon>
        <taxon>Actinomycetes</taxon>
        <taxon>Mycobacteriales</taxon>
        <taxon>Tsukamurellaceae</taxon>
        <taxon>Tsukamurella</taxon>
    </lineage>
</organism>
<dbReference type="InterPro" id="IPR014216">
    <property type="entry name" value="ABC_transptr_CydD"/>
</dbReference>
<dbReference type="SMART" id="SM00382">
    <property type="entry name" value="AAA"/>
    <property type="match status" value="1"/>
</dbReference>
<keyword evidence="6 7" id="KW-0472">Membrane</keyword>
<dbReference type="PANTHER" id="PTHR24221:SF590">
    <property type="entry name" value="COMPONENT LINKED WITH THE ASSEMBLY OF CYTOCHROME' TRANSPORT TRANSMEMBRANE ATP-BINDING PROTEIN ABC TRANSPORTER CYDD-RELATED"/>
    <property type="match status" value="1"/>
</dbReference>
<dbReference type="Gene3D" id="1.20.1560.10">
    <property type="entry name" value="ABC transporter type 1, transmembrane domain"/>
    <property type="match status" value="1"/>
</dbReference>
<dbReference type="InterPro" id="IPR011527">
    <property type="entry name" value="ABC1_TM_dom"/>
</dbReference>
<dbReference type="Proteomes" id="UP001178281">
    <property type="component" value="Unassembled WGS sequence"/>
</dbReference>
<dbReference type="InterPro" id="IPR039421">
    <property type="entry name" value="Type_1_exporter"/>
</dbReference>
<evidence type="ECO:0000256" key="3">
    <source>
        <dbReference type="ARBA" id="ARBA00022741"/>
    </source>
</evidence>
<evidence type="ECO:0000256" key="7">
    <source>
        <dbReference type="SAM" id="Phobius"/>
    </source>
</evidence>
<evidence type="ECO:0000256" key="5">
    <source>
        <dbReference type="ARBA" id="ARBA00022989"/>
    </source>
</evidence>
<dbReference type="SUPFAM" id="SSF90123">
    <property type="entry name" value="ABC transporter transmembrane region"/>
    <property type="match status" value="1"/>
</dbReference>
<protein>
    <submittedName>
        <fullName evidence="10">Thiol reductant ABC exporter subunit CydD</fullName>
    </submittedName>
</protein>
<dbReference type="PANTHER" id="PTHR24221">
    <property type="entry name" value="ATP-BINDING CASSETTE SUB-FAMILY B"/>
    <property type="match status" value="1"/>
</dbReference>
<feature type="transmembrane region" description="Helical" evidence="7">
    <location>
        <begin position="77"/>
        <end position="95"/>
    </location>
</feature>
<dbReference type="InterPro" id="IPR003593">
    <property type="entry name" value="AAA+_ATPase"/>
</dbReference>
<keyword evidence="11" id="KW-1185">Reference proteome</keyword>
<feature type="transmembrane region" description="Helical" evidence="7">
    <location>
        <begin position="176"/>
        <end position="195"/>
    </location>
</feature>
<dbReference type="InterPro" id="IPR003439">
    <property type="entry name" value="ABC_transporter-like_ATP-bd"/>
</dbReference>
<keyword evidence="4" id="KW-0067">ATP-binding</keyword>
<evidence type="ECO:0000313" key="11">
    <source>
        <dbReference type="Proteomes" id="UP001178281"/>
    </source>
</evidence>
<feature type="transmembrane region" description="Helical" evidence="7">
    <location>
        <begin position="262"/>
        <end position="283"/>
    </location>
</feature>
<evidence type="ECO:0000256" key="6">
    <source>
        <dbReference type="ARBA" id="ARBA00023136"/>
    </source>
</evidence>
<dbReference type="Pfam" id="PF00005">
    <property type="entry name" value="ABC_tran"/>
    <property type="match status" value="1"/>
</dbReference>
<keyword evidence="2 7" id="KW-0812">Transmembrane</keyword>
<sequence>MSDNAAPAADPTVTAPRGPVDPRLLRYARASRGLLATVVACGVVETLALIALAYGAATVLARLVSGAVPMADLRSPLIVAAVAAAVRVLVAYLRGRIERRAADRTVSQLRSAALGAIGPGRLPGGTDREELRTALTRGLDELPPYLTGYLPALALSVIATPALVLVIFLADPISGAIALGTLPLLPIFMVLIGLLTRERTRRRLEAMARLSARLLDLVAGLPTLRALGRQRGPERAVRDLGDRNATETMGALRIAFLSSMALELLATLCVALVAVSIGLRLVFGDMDLLPGVFALILAPEVYRPLRSVGAQFHAAEQGLEATSRVLALLDDPSPVTGRGTAAPGIIELRGVTLHGRDGAAPSDFSARLRPGTVTVLTGPNGTGKSTLLTVLAGLTAADGGTVTVDGAPLAGGPAWWDRVAWCPQHPYLEPGTLAHNFTLLGAPDPETVPGVVVETGLDEVVDEAGWQRPVGTGGAGLSAGQRQRLALARTLALGREVLLFDEPTAHLDAALAQRVLAALRARAEDGALVVIVGHDQQVLAAADQVLEVRRA</sequence>
<dbReference type="GO" id="GO:0005524">
    <property type="term" value="F:ATP binding"/>
    <property type="evidence" value="ECO:0007669"/>
    <property type="project" value="UniProtKB-KW"/>
</dbReference>
<dbReference type="InterPro" id="IPR017871">
    <property type="entry name" value="ABC_transporter-like_CS"/>
</dbReference>